<evidence type="ECO:0000313" key="2">
    <source>
        <dbReference type="Proteomes" id="UP000236178"/>
    </source>
</evidence>
<evidence type="ECO:0000313" key="1">
    <source>
        <dbReference type="EMBL" id="PKT71286.1"/>
    </source>
</evidence>
<gene>
    <name evidence="1" type="ORF">CW362_19695</name>
</gene>
<dbReference type="RefSeq" id="WP_103550826.1">
    <property type="nucleotide sequence ID" value="NZ_JBHJSK010000008.1"/>
</dbReference>
<dbReference type="SUPFAM" id="SSF48452">
    <property type="entry name" value="TPR-like"/>
    <property type="match status" value="1"/>
</dbReference>
<sequence>MHEDVACLTRELGHWHPRTLAARSKVSSWFLDEGLHTDALRLAEAEVADRIAEFGADAPETLMWRGGLAWSRRRTGDLDTAVTEARALADDCVRVLGSDHVDTHRHSSTLAQLLAENGESAEGVRLARALYAESQTFGLERWSETRSLRTTLITALELNGDVQEALDLLDEEIKVESGTLYGIDENLGDYEMKRLEEWRRRLVAKVASA</sequence>
<evidence type="ECO:0008006" key="3">
    <source>
        <dbReference type="Google" id="ProtNLM"/>
    </source>
</evidence>
<dbReference type="AlphaFoldDB" id="A0A2I0SMX5"/>
<accession>A0A2I0SMX5</accession>
<protein>
    <recommendedName>
        <fullName evidence="3">Tetratricopeptide repeat protein</fullName>
    </recommendedName>
</protein>
<proteinExistence type="predicted"/>
<dbReference type="Gene3D" id="1.25.40.10">
    <property type="entry name" value="Tetratricopeptide repeat domain"/>
    <property type="match status" value="1"/>
</dbReference>
<dbReference type="EMBL" id="PJOS01000036">
    <property type="protein sequence ID" value="PKT71286.1"/>
    <property type="molecule type" value="Genomic_DNA"/>
</dbReference>
<name>A0A2I0SMX5_9ACTN</name>
<dbReference type="OrthoDB" id="3885120at2"/>
<comment type="caution">
    <text evidence="1">The sequence shown here is derived from an EMBL/GenBank/DDBJ whole genome shotgun (WGS) entry which is preliminary data.</text>
</comment>
<dbReference type="InterPro" id="IPR011990">
    <property type="entry name" value="TPR-like_helical_dom_sf"/>
</dbReference>
<dbReference type="Proteomes" id="UP000236178">
    <property type="component" value="Unassembled WGS sequence"/>
</dbReference>
<keyword evidence="2" id="KW-1185">Reference proteome</keyword>
<reference evidence="1 2" key="1">
    <citation type="submission" date="2017-12" db="EMBL/GenBank/DDBJ databases">
        <title>Streptomyces populusis sp. nov., a novel endophytic actinobacterium isolated from stems of Populus adenopoda Maxim.</title>
        <authorList>
            <person name="Wang Z."/>
        </authorList>
    </citation>
    <scope>NUCLEOTIDE SEQUENCE [LARGE SCALE GENOMIC DNA]</scope>
    <source>
        <strain evidence="1 2">A249</strain>
    </source>
</reference>
<organism evidence="1 2">
    <name type="scientific">Streptomyces populi</name>
    <dbReference type="NCBI Taxonomy" id="2058924"/>
    <lineage>
        <taxon>Bacteria</taxon>
        <taxon>Bacillati</taxon>
        <taxon>Actinomycetota</taxon>
        <taxon>Actinomycetes</taxon>
        <taxon>Kitasatosporales</taxon>
        <taxon>Streptomycetaceae</taxon>
        <taxon>Streptomyces</taxon>
    </lineage>
</organism>